<keyword evidence="1" id="KW-0614">Plasmid</keyword>
<geneLocation type="plasmid" evidence="1">
    <name>pEMA120</name>
</geneLocation>
<proteinExistence type="predicted"/>
<dbReference type="EMBL" id="KX853854">
    <property type="protein sequence ID" value="APB62468.1"/>
    <property type="molecule type" value="Genomic_DNA"/>
</dbReference>
<name>A0A286KC25_ENTFC</name>
<gene>
    <name evidence="1" type="ORF">pEMA120_p57</name>
</gene>
<protein>
    <recommendedName>
        <fullName evidence="2">Xylan 1,4-beta-xylosidase</fullName>
    </recommendedName>
</protein>
<organism evidence="1">
    <name type="scientific">Enterococcus faecium</name>
    <name type="common">Streptococcus faecium</name>
    <dbReference type="NCBI Taxonomy" id="1352"/>
    <lineage>
        <taxon>Bacteria</taxon>
        <taxon>Bacillati</taxon>
        <taxon>Bacillota</taxon>
        <taxon>Bacilli</taxon>
        <taxon>Lactobacillales</taxon>
        <taxon>Enterococcaceae</taxon>
        <taxon>Enterococcus</taxon>
    </lineage>
</organism>
<dbReference type="RefSeq" id="WP_003126526.1">
    <property type="nucleotide sequence ID" value="NZ_JABEWX010000044.1"/>
</dbReference>
<accession>A0A286KC25</accession>
<reference evidence="1" key="1">
    <citation type="journal article" date="2017" name="Front. Microbiol.">
        <title>Identification of Novel Conjugative Plasmids with Multiple Copies of fosB that Confer High-Level Fosfomycin Resistance to Vancomycin-Resistant Enterococci.</title>
        <authorList>
            <person name="Sun L."/>
            <person name="Zhang P."/>
            <person name="Qu T."/>
            <person name="Chen Y."/>
            <person name="Hua X."/>
            <person name="Shi K."/>
            <person name="Yu Y."/>
        </authorList>
    </citation>
    <scope>NUCLEOTIDE SEQUENCE</scope>
    <source>
        <strain evidence="1">A120</strain>
        <plasmid evidence="1">pEMA120</plasmid>
    </source>
</reference>
<sequence>MANNIEFEVEKVYKGRTNEIFVITDPETQVQYIQTIVIGSDGKGVAITPRLEPDGSIHYKD</sequence>
<evidence type="ECO:0008006" key="2">
    <source>
        <dbReference type="Google" id="ProtNLM"/>
    </source>
</evidence>
<dbReference type="AlphaFoldDB" id="A0A286KC25"/>
<evidence type="ECO:0000313" key="1">
    <source>
        <dbReference type="EMBL" id="APB62468.1"/>
    </source>
</evidence>